<dbReference type="PROSITE" id="PS51257">
    <property type="entry name" value="PROKAR_LIPOPROTEIN"/>
    <property type="match status" value="1"/>
</dbReference>
<evidence type="ECO:0000256" key="2">
    <source>
        <dbReference type="SAM" id="SignalP"/>
    </source>
</evidence>
<dbReference type="InterPro" id="IPR050490">
    <property type="entry name" value="Bact_solute-bd_prot1"/>
</dbReference>
<comment type="caution">
    <text evidence="3">The sequence shown here is derived from an EMBL/GenBank/DDBJ whole genome shotgun (WGS) entry which is preliminary data.</text>
</comment>
<dbReference type="EMBL" id="JACOOZ010000007">
    <property type="protein sequence ID" value="MBC5668397.1"/>
    <property type="molecule type" value="Genomic_DNA"/>
</dbReference>
<name>A0ABR7F5D3_9FIRM</name>
<sequence length="558" mass="62785">MKKLGRKALALTLTLTLGASMALTGCGSSKESKKGGDGSDNLGITTGLAKDTKGEVSIMVWSGDGEYYEDIGNPDSAAGKKLSDPSKIVAQNVAQVYAVAQKFHTVYPNIKINLWSKVGDPDQYNTASWEQEMENFQAKYKKYPDIWGSTNVINDIKKGLVADLSAYKDDATYKKYNETLMSNLNYYGFQAGLPSYTIPGGIWVNKALAEDNNINVPKPDWSIDEYTRFVSKADGKTFWGSKGTPVDIVNLGTTTINKMIKEENKIDLNSDEVKSLLKYFPKWAEKSIDVAAGAGKITKDIVKECSAYSWYYFTNNRSLVNFEDPWFLTAGADESAKDSDAYIKSADWDIYPYPSTDYCENTIKVIMDPICLHNYSLDDKKSEWSDEEKQKLDVTYTFASFWTASTAARQAIFDQKWSDNGQLKSAAGDTFPVVSGDDYDAQMEIWNKLDAHKAYADKEGFQKVLEIWKEGKTWDYIDKCWTSTISENGDTTKTLYEWINCGQENVAGAWFTDKDWADNVKSRLSDWNDSCNKRIQTAQKQLKDALKEYYGFEDADLK</sequence>
<organism evidence="3 4">
    <name type="scientific">Eubacterium segne</name>
    <dbReference type="NCBI Taxonomy" id="2763045"/>
    <lineage>
        <taxon>Bacteria</taxon>
        <taxon>Bacillati</taxon>
        <taxon>Bacillota</taxon>
        <taxon>Clostridia</taxon>
        <taxon>Eubacteriales</taxon>
        <taxon>Eubacteriaceae</taxon>
        <taxon>Eubacterium</taxon>
    </lineage>
</organism>
<gene>
    <name evidence="3" type="ORF">H8S00_10410</name>
</gene>
<keyword evidence="4" id="KW-1185">Reference proteome</keyword>
<evidence type="ECO:0000313" key="4">
    <source>
        <dbReference type="Proteomes" id="UP000597877"/>
    </source>
</evidence>
<feature type="signal peptide" evidence="2">
    <location>
        <begin position="1"/>
        <end position="22"/>
    </location>
</feature>
<dbReference type="RefSeq" id="WP_118589994.1">
    <property type="nucleotide sequence ID" value="NZ_JACOOZ010000007.1"/>
</dbReference>
<evidence type="ECO:0000256" key="1">
    <source>
        <dbReference type="SAM" id="MobiDB-lite"/>
    </source>
</evidence>
<evidence type="ECO:0000313" key="3">
    <source>
        <dbReference type="EMBL" id="MBC5668397.1"/>
    </source>
</evidence>
<dbReference type="Gene3D" id="3.40.190.10">
    <property type="entry name" value="Periplasmic binding protein-like II"/>
    <property type="match status" value="1"/>
</dbReference>
<dbReference type="SUPFAM" id="SSF53850">
    <property type="entry name" value="Periplasmic binding protein-like II"/>
    <property type="match status" value="1"/>
</dbReference>
<feature type="region of interest" description="Disordered" evidence="1">
    <location>
        <begin position="26"/>
        <end position="46"/>
    </location>
</feature>
<keyword evidence="2" id="KW-0732">Signal</keyword>
<protein>
    <submittedName>
        <fullName evidence="3">Uncharacterized protein</fullName>
    </submittedName>
</protein>
<reference evidence="3 4" key="1">
    <citation type="submission" date="2020-08" db="EMBL/GenBank/DDBJ databases">
        <title>Genome public.</title>
        <authorList>
            <person name="Liu C."/>
            <person name="Sun Q."/>
        </authorList>
    </citation>
    <scope>NUCLEOTIDE SEQUENCE [LARGE SCALE GENOMIC DNA]</scope>
    <source>
        <strain evidence="3 4">BX4</strain>
    </source>
</reference>
<dbReference type="PANTHER" id="PTHR43649:SF12">
    <property type="entry name" value="DIACETYLCHITOBIOSE BINDING PROTEIN DASA"/>
    <property type="match status" value="1"/>
</dbReference>
<dbReference type="PANTHER" id="PTHR43649">
    <property type="entry name" value="ARABINOSE-BINDING PROTEIN-RELATED"/>
    <property type="match status" value="1"/>
</dbReference>
<accession>A0ABR7F5D3</accession>
<proteinExistence type="predicted"/>
<feature type="chain" id="PRO_5046425440" evidence="2">
    <location>
        <begin position="23"/>
        <end position="558"/>
    </location>
</feature>
<dbReference type="Proteomes" id="UP000597877">
    <property type="component" value="Unassembled WGS sequence"/>
</dbReference>